<dbReference type="InterPro" id="IPR011050">
    <property type="entry name" value="Pectin_lyase_fold/virulence"/>
</dbReference>
<dbReference type="SUPFAM" id="SSF51126">
    <property type="entry name" value="Pectin lyase-like"/>
    <property type="match status" value="1"/>
</dbReference>
<gene>
    <name evidence="1" type="ORF">J2T10_000050</name>
</gene>
<dbReference type="InterPro" id="IPR012334">
    <property type="entry name" value="Pectin_lyas_fold"/>
</dbReference>
<evidence type="ECO:0000313" key="2">
    <source>
        <dbReference type="Proteomes" id="UP001244563"/>
    </source>
</evidence>
<dbReference type="Proteomes" id="UP001244563">
    <property type="component" value="Unassembled WGS sequence"/>
</dbReference>
<name>A0ABT9TFP7_PAENI</name>
<sequence length="567" mass="59311">MGILDFNRVPDKALPDRLQDAALNATYDRVFTPEAYGAVGDGATNDAPAIQAAITAATAAKGTVKISGKTYAVATMLTLDANTPVRIDWEQGSWIKATATMTAVLQKPAGPCSGIILNNPRIDGNSLANQGLDILQSNLMEIHGGTIMNVLVAAVDFGRTGLQNYELKYLHGKITGRNDSPGATPSQRPAFGVRLGAGCTDNVLTNIEIKNCVTGYQDNGQANVGNEIHPYSYPPLSATNTADWQAGSIGLDLQGSFGRLHNCYADTCETGFRLGGFFNKVVNPMLLWDSTYTPTASIVGVDIVGPSCSVVDGLFNGQAAGVANAIGIRVGASAFRNAIIGNDVKGSFAGGSTPIVYSGTEMGVRIGNQWELGTITDMANKFKNVDVNGGNDTDIPYRWRGTNPGQFLMVGSGATGYMRLWMETANAGFQVGASNNYLGFYGTVPIAKLDSGTDIPSVMAKLGLVTDGTVRATRIGLNPRTANVTITTQAAEVQSVDATAGAVSVTLPATTTPGYCFIIKKTDASANAVTVVGTIDGAANYSLPARWNYVRVVSTSTSGSWLIIGKG</sequence>
<reference evidence="1 2" key="1">
    <citation type="submission" date="2023-07" db="EMBL/GenBank/DDBJ databases">
        <title>Sorghum-associated microbial communities from plants grown in Nebraska, USA.</title>
        <authorList>
            <person name="Schachtman D."/>
        </authorList>
    </citation>
    <scope>NUCLEOTIDE SEQUENCE [LARGE SCALE GENOMIC DNA]</scope>
    <source>
        <strain evidence="1 2">CC523</strain>
    </source>
</reference>
<dbReference type="EMBL" id="JAUSSW010000001">
    <property type="protein sequence ID" value="MDQ0100431.1"/>
    <property type="molecule type" value="Genomic_DNA"/>
</dbReference>
<protein>
    <recommendedName>
        <fullName evidence="3">Pectate lyase superfamily protein domain-containing protein</fullName>
    </recommendedName>
</protein>
<accession>A0ABT9TFP7</accession>
<dbReference type="RefSeq" id="WP_306876516.1">
    <property type="nucleotide sequence ID" value="NZ_JAUSSW010000001.1"/>
</dbReference>
<evidence type="ECO:0000313" key="1">
    <source>
        <dbReference type="EMBL" id="MDQ0100431.1"/>
    </source>
</evidence>
<dbReference type="Gene3D" id="2.160.20.10">
    <property type="entry name" value="Single-stranded right-handed beta-helix, Pectin lyase-like"/>
    <property type="match status" value="1"/>
</dbReference>
<proteinExistence type="predicted"/>
<keyword evidence="2" id="KW-1185">Reference proteome</keyword>
<organism evidence="1 2">
    <name type="scientific">Paenarthrobacter nicotinovorans</name>
    <name type="common">Arthrobacter nicotinovorans</name>
    <dbReference type="NCBI Taxonomy" id="29320"/>
    <lineage>
        <taxon>Bacteria</taxon>
        <taxon>Bacillati</taxon>
        <taxon>Actinomycetota</taxon>
        <taxon>Actinomycetes</taxon>
        <taxon>Micrococcales</taxon>
        <taxon>Micrococcaceae</taxon>
        <taxon>Paenarthrobacter</taxon>
    </lineage>
</organism>
<evidence type="ECO:0008006" key="3">
    <source>
        <dbReference type="Google" id="ProtNLM"/>
    </source>
</evidence>
<comment type="caution">
    <text evidence="1">The sequence shown here is derived from an EMBL/GenBank/DDBJ whole genome shotgun (WGS) entry which is preliminary data.</text>
</comment>